<dbReference type="PANTHER" id="PTHR30570">
    <property type="entry name" value="PERIPLASMIC PHOSPHATE BINDING COMPONENT OF PHOSPHATE ABC TRANSPORTER"/>
    <property type="match status" value="1"/>
</dbReference>
<gene>
    <name evidence="6" type="ORF">C8P67_1036</name>
</gene>
<name>A0A3E0ERN5_9FLAO</name>
<dbReference type="InterPro" id="IPR050811">
    <property type="entry name" value="Phosphate_ABC_transporter"/>
</dbReference>
<evidence type="ECO:0000256" key="1">
    <source>
        <dbReference type="ARBA" id="ARBA00008725"/>
    </source>
</evidence>
<evidence type="ECO:0000256" key="4">
    <source>
        <dbReference type="RuleBase" id="RU367119"/>
    </source>
</evidence>
<evidence type="ECO:0000313" key="7">
    <source>
        <dbReference type="Proteomes" id="UP000257136"/>
    </source>
</evidence>
<dbReference type="RefSeq" id="WP_115811069.1">
    <property type="nucleotide sequence ID" value="NZ_QUNI01000003.1"/>
</dbReference>
<dbReference type="InterPro" id="IPR024370">
    <property type="entry name" value="PBP_domain"/>
</dbReference>
<keyword evidence="3" id="KW-0732">Signal</keyword>
<evidence type="ECO:0000256" key="2">
    <source>
        <dbReference type="ARBA" id="ARBA00022448"/>
    </source>
</evidence>
<dbReference type="EMBL" id="QUNI01000003">
    <property type="protein sequence ID" value="REH00040.1"/>
    <property type="molecule type" value="Genomic_DNA"/>
</dbReference>
<keyword evidence="7" id="KW-1185">Reference proteome</keyword>
<proteinExistence type="inferred from homology"/>
<organism evidence="6 7">
    <name type="scientific">Flavobacterium aquicola</name>
    <dbReference type="NCBI Taxonomy" id="1682742"/>
    <lineage>
        <taxon>Bacteria</taxon>
        <taxon>Pseudomonadati</taxon>
        <taxon>Bacteroidota</taxon>
        <taxon>Flavobacteriia</taxon>
        <taxon>Flavobacteriales</taxon>
        <taxon>Flavobacteriaceae</taxon>
        <taxon>Flavobacterium</taxon>
    </lineage>
</organism>
<accession>A0A3E0ERN5</accession>
<protein>
    <recommendedName>
        <fullName evidence="4">Phosphate-binding protein</fullName>
    </recommendedName>
</protein>
<comment type="caution">
    <text evidence="6">The sequence shown here is derived from an EMBL/GenBank/DDBJ whole genome shotgun (WGS) entry which is preliminary data.</text>
</comment>
<comment type="function">
    <text evidence="4">Involved in the system for phosphate transport across the cytoplasmic membrane.</text>
</comment>
<keyword evidence="4" id="KW-0592">Phosphate transport</keyword>
<dbReference type="NCBIfam" id="TIGR02136">
    <property type="entry name" value="ptsS_2"/>
    <property type="match status" value="1"/>
</dbReference>
<evidence type="ECO:0000313" key="6">
    <source>
        <dbReference type="EMBL" id="REH00040.1"/>
    </source>
</evidence>
<evidence type="ECO:0000259" key="5">
    <source>
        <dbReference type="Pfam" id="PF12849"/>
    </source>
</evidence>
<dbReference type="OrthoDB" id="9783488at2"/>
<dbReference type="CDD" id="cd13653">
    <property type="entry name" value="PBP2_phosphate_like_1"/>
    <property type="match status" value="1"/>
</dbReference>
<dbReference type="SUPFAM" id="SSF53850">
    <property type="entry name" value="Periplasmic binding protein-like II"/>
    <property type="match status" value="1"/>
</dbReference>
<feature type="domain" description="PBP" evidence="5">
    <location>
        <begin position="23"/>
        <end position="262"/>
    </location>
</feature>
<keyword evidence="2 4" id="KW-0813">Transport</keyword>
<dbReference type="AlphaFoldDB" id="A0A3E0ERN5"/>
<dbReference type="GO" id="GO:0006817">
    <property type="term" value="P:phosphate ion transport"/>
    <property type="evidence" value="ECO:0007669"/>
    <property type="project" value="UniProtKB-UniRule"/>
</dbReference>
<dbReference type="Pfam" id="PF12849">
    <property type="entry name" value="PBP_like_2"/>
    <property type="match status" value="1"/>
</dbReference>
<dbReference type="InterPro" id="IPR011862">
    <property type="entry name" value="Phos-bd"/>
</dbReference>
<comment type="similarity">
    <text evidence="1 4">Belongs to the PstS family.</text>
</comment>
<dbReference type="Proteomes" id="UP000257136">
    <property type="component" value="Unassembled WGS sequence"/>
</dbReference>
<evidence type="ECO:0000256" key="3">
    <source>
        <dbReference type="ARBA" id="ARBA00022729"/>
    </source>
</evidence>
<sequence length="277" mass="29838">MNTAKFKTAILLMAVMIIGFSFTTINKVTIKGSDTMVILSQKWAEVYMKKKPGTSIQVTGGGSGVGLAALINGSTDIANSSRPIKSSEIEKLKSKYNSMGVEIPCAKDGLSVFLNKGNTVSELTLKQIGDIFSGKITNWKEVGGADAKIQLYGRESSSGTFEFFKDHVVKTDFSPRCQTLPGTAAIVNAVKKDKYSIGYGGSAYAEGVKDCAVKKDAKSKGILPSVASIKNNSYPITRYLYMYLKAKPTGETKAFIDWILSSQGQGLIAEVGYYPLK</sequence>
<reference evidence="6 7" key="1">
    <citation type="submission" date="2018-08" db="EMBL/GenBank/DDBJ databases">
        <title>Genomic Encyclopedia of Archaeal and Bacterial Type Strains, Phase II (KMG-II): from individual species to whole genera.</title>
        <authorList>
            <person name="Goeker M."/>
        </authorList>
    </citation>
    <scope>NUCLEOTIDE SEQUENCE [LARGE SCALE GENOMIC DNA]</scope>
    <source>
        <strain evidence="6 7">DSM 100880</strain>
    </source>
</reference>
<dbReference type="GO" id="GO:0042301">
    <property type="term" value="F:phosphate ion binding"/>
    <property type="evidence" value="ECO:0007669"/>
    <property type="project" value="UniProtKB-UniRule"/>
</dbReference>
<dbReference type="Gene3D" id="3.40.190.10">
    <property type="entry name" value="Periplasmic binding protein-like II"/>
    <property type="match status" value="2"/>
</dbReference>
<dbReference type="PANTHER" id="PTHR30570:SF1">
    <property type="entry name" value="PHOSPHATE-BINDING PROTEIN PSTS"/>
    <property type="match status" value="1"/>
</dbReference>